<reference evidence="3" key="2">
    <citation type="submission" date="2015-01" db="EMBL/GenBank/DDBJ databases">
        <title>Evolutionary Origins and Diversification of the Mycorrhizal Mutualists.</title>
        <authorList>
            <consortium name="DOE Joint Genome Institute"/>
            <consortium name="Mycorrhizal Genomics Consortium"/>
            <person name="Kohler A."/>
            <person name="Kuo A."/>
            <person name="Nagy L.G."/>
            <person name="Floudas D."/>
            <person name="Copeland A."/>
            <person name="Barry K.W."/>
            <person name="Cichocki N."/>
            <person name="Veneault-Fourrey C."/>
            <person name="LaButti K."/>
            <person name="Lindquist E.A."/>
            <person name="Lipzen A."/>
            <person name="Lundell T."/>
            <person name="Morin E."/>
            <person name="Murat C."/>
            <person name="Riley R."/>
            <person name="Ohm R."/>
            <person name="Sun H."/>
            <person name="Tunlid A."/>
            <person name="Henrissat B."/>
            <person name="Grigoriev I.V."/>
            <person name="Hibbett D.S."/>
            <person name="Martin F."/>
        </authorList>
    </citation>
    <scope>NUCLEOTIDE SEQUENCE [LARGE SCALE GENOMIC DNA]</scope>
    <source>
        <strain evidence="3">F 1598</strain>
    </source>
</reference>
<feature type="compositionally biased region" description="Basic and acidic residues" evidence="1">
    <location>
        <begin position="429"/>
        <end position="445"/>
    </location>
</feature>
<feature type="compositionally biased region" description="Basic residues" evidence="1">
    <location>
        <begin position="205"/>
        <end position="221"/>
    </location>
</feature>
<dbReference type="AlphaFoldDB" id="A0A0C3BRS0"/>
<feature type="compositionally biased region" description="Pro residues" evidence="1">
    <location>
        <begin position="377"/>
        <end position="396"/>
    </location>
</feature>
<keyword evidence="3" id="KW-1185">Reference proteome</keyword>
<accession>A0A0C3BRS0</accession>
<dbReference type="InParanoid" id="A0A0C3BRS0"/>
<dbReference type="Proteomes" id="UP000054166">
    <property type="component" value="Unassembled WGS sequence"/>
</dbReference>
<proteinExistence type="predicted"/>
<feature type="compositionally biased region" description="Pro residues" evidence="1">
    <location>
        <begin position="146"/>
        <end position="157"/>
    </location>
</feature>
<dbReference type="EMBL" id="KN833006">
    <property type="protein sequence ID" value="KIM80032.1"/>
    <property type="molecule type" value="Genomic_DNA"/>
</dbReference>
<feature type="region of interest" description="Disordered" evidence="1">
    <location>
        <begin position="367"/>
        <end position="404"/>
    </location>
</feature>
<sequence>MGVMRTMRKEGADVDCGLRKNTEIQPSGSTSDSRCRELHVPVRGYVAVDALVISVNQPEERVHANDLPHELATNAKHIDMYPLHPPGPALRKSNSQNIAARSNQQGTVRHRGGCRYTLPRSKASATVSLTNASANASCITASAIPPVDPFSSPPSPRPRSTRTNVIPFPSSSPHDTAMQGPSVPELASDIGLNDALSRYQQQQPYRRKRSPPQQHHSRPHWNTHPTPNPNIRKHPNSSPRQSRESAPAKRPRRNKRVVADLQFVALVHRSIVNRVRESGVNINVYPDDGDGERMRVDDANTDHKILFEQEDLLLRRLWTTLVEHGYGSEYDFQRVRFVDPDADLDSEAETSSSGMDADSSEVLRFPLLPPGLALPSTHPPFPSLTPPTTTPTPSNSPNPNSTNPAKVAQVLSMAQLVAALIMRSRYRPTGREREREKERGEEKSRRPPPPLATVAGSGIGSSLFGRWKESFSLGATVIGVDISMGAARGRNRSGGGGGAPLDTVMNIGDIAGGNGKRVERRRSSPLSISVFTAADSGWSSRWESLI</sequence>
<dbReference type="OrthoDB" id="3228154at2759"/>
<evidence type="ECO:0000256" key="1">
    <source>
        <dbReference type="SAM" id="MobiDB-lite"/>
    </source>
</evidence>
<organism evidence="2 3">
    <name type="scientific">Piloderma croceum (strain F 1598)</name>
    <dbReference type="NCBI Taxonomy" id="765440"/>
    <lineage>
        <taxon>Eukaryota</taxon>
        <taxon>Fungi</taxon>
        <taxon>Dikarya</taxon>
        <taxon>Basidiomycota</taxon>
        <taxon>Agaricomycotina</taxon>
        <taxon>Agaricomycetes</taxon>
        <taxon>Agaricomycetidae</taxon>
        <taxon>Atheliales</taxon>
        <taxon>Atheliaceae</taxon>
        <taxon>Piloderma</taxon>
    </lineage>
</organism>
<name>A0A0C3BRS0_PILCF</name>
<reference evidence="2 3" key="1">
    <citation type="submission" date="2014-04" db="EMBL/GenBank/DDBJ databases">
        <authorList>
            <consortium name="DOE Joint Genome Institute"/>
            <person name="Kuo A."/>
            <person name="Tarkka M."/>
            <person name="Buscot F."/>
            <person name="Kohler A."/>
            <person name="Nagy L.G."/>
            <person name="Floudas D."/>
            <person name="Copeland A."/>
            <person name="Barry K.W."/>
            <person name="Cichocki N."/>
            <person name="Veneault-Fourrey C."/>
            <person name="LaButti K."/>
            <person name="Lindquist E.A."/>
            <person name="Lipzen A."/>
            <person name="Lundell T."/>
            <person name="Morin E."/>
            <person name="Murat C."/>
            <person name="Sun H."/>
            <person name="Tunlid A."/>
            <person name="Henrissat B."/>
            <person name="Grigoriev I.V."/>
            <person name="Hibbett D.S."/>
            <person name="Martin F."/>
            <person name="Nordberg H.P."/>
            <person name="Cantor M.N."/>
            <person name="Hua S.X."/>
        </authorList>
    </citation>
    <scope>NUCLEOTIDE SEQUENCE [LARGE SCALE GENOMIC DNA]</scope>
    <source>
        <strain evidence="2 3">F 1598</strain>
    </source>
</reference>
<feature type="region of interest" description="Disordered" evidence="1">
    <location>
        <begin position="199"/>
        <end position="255"/>
    </location>
</feature>
<evidence type="ECO:0000313" key="3">
    <source>
        <dbReference type="Proteomes" id="UP000054166"/>
    </source>
</evidence>
<gene>
    <name evidence="2" type="ORF">PILCRDRAFT_89859</name>
</gene>
<feature type="region of interest" description="Disordered" evidence="1">
    <location>
        <begin position="424"/>
        <end position="457"/>
    </location>
</feature>
<protein>
    <submittedName>
        <fullName evidence="2">Uncharacterized protein</fullName>
    </submittedName>
</protein>
<feature type="region of interest" description="Disordered" evidence="1">
    <location>
        <begin position="143"/>
        <end position="187"/>
    </location>
</feature>
<evidence type="ECO:0000313" key="2">
    <source>
        <dbReference type="EMBL" id="KIM80032.1"/>
    </source>
</evidence>
<dbReference type="HOGENOM" id="CLU_498848_0_0_1"/>